<reference evidence="2 3" key="1">
    <citation type="submission" date="2014-11" db="EMBL/GenBank/DDBJ databases">
        <authorList>
            <person name="Zhu J."/>
            <person name="Qi W."/>
            <person name="Song R."/>
        </authorList>
    </citation>
    <scope>NUCLEOTIDE SEQUENCE [LARGE SCALE GENOMIC DNA]</scope>
</reference>
<proteinExistence type="predicted"/>
<evidence type="ECO:0000256" key="1">
    <source>
        <dbReference type="SAM" id="MobiDB-lite"/>
    </source>
</evidence>
<dbReference type="InParanoid" id="A0A0G4ECM4"/>
<evidence type="ECO:0000313" key="2">
    <source>
        <dbReference type="EMBL" id="CEL93724.1"/>
    </source>
</evidence>
<accession>A0A0G4ECM4</accession>
<dbReference type="AlphaFoldDB" id="A0A0G4ECM4"/>
<dbReference type="Proteomes" id="UP000041254">
    <property type="component" value="Unassembled WGS sequence"/>
</dbReference>
<dbReference type="VEuPathDB" id="CryptoDB:Vbra_11379"/>
<name>A0A0G4ECM4_VITBC</name>
<keyword evidence="3" id="KW-1185">Reference proteome</keyword>
<sequence length="237" mass="27144">MFLPHTQASGNSGYWLGRSAFTCFSYNKPDDYFGRYQDLFGNLPPATAPKLACRYSSLRPRDGTRTSTRLAPVARDSSVPTHSSRLVKDKDTTSGSLTRQREKPSEGGRPTSDAFPWLEEANRRLPRVHNTRYSYRFQWGGEKVPPEEEWSNTPPPKLGPEAVEQIRQHAQLPVYRPHVSLRRNDPYYDARRPVSVQPKETRPPRDKLHRLIVQNPVKLNAEASVVDVPYRIVGHHF</sequence>
<organism evidence="2 3">
    <name type="scientific">Vitrella brassicaformis (strain CCMP3155)</name>
    <dbReference type="NCBI Taxonomy" id="1169540"/>
    <lineage>
        <taxon>Eukaryota</taxon>
        <taxon>Sar</taxon>
        <taxon>Alveolata</taxon>
        <taxon>Colpodellida</taxon>
        <taxon>Vitrellaceae</taxon>
        <taxon>Vitrella</taxon>
    </lineage>
</organism>
<protein>
    <submittedName>
        <fullName evidence="2">Uncharacterized protein</fullName>
    </submittedName>
</protein>
<gene>
    <name evidence="2" type="ORF">Vbra_11379</name>
</gene>
<evidence type="ECO:0000313" key="3">
    <source>
        <dbReference type="Proteomes" id="UP000041254"/>
    </source>
</evidence>
<dbReference type="EMBL" id="CDMY01000185">
    <property type="protein sequence ID" value="CEL93724.1"/>
    <property type="molecule type" value="Genomic_DNA"/>
</dbReference>
<feature type="region of interest" description="Disordered" evidence="1">
    <location>
        <begin position="57"/>
        <end position="117"/>
    </location>
</feature>